<dbReference type="Pfam" id="PF00010">
    <property type="entry name" value="HLH"/>
    <property type="match status" value="1"/>
</dbReference>
<dbReference type="OrthoDB" id="694356at2759"/>
<dbReference type="Proteomes" id="UP000479710">
    <property type="component" value="Unassembled WGS sequence"/>
</dbReference>
<evidence type="ECO:0000256" key="3">
    <source>
        <dbReference type="ARBA" id="ARBA00023163"/>
    </source>
</evidence>
<name>A0A6G1FB25_9ORYZ</name>
<evidence type="ECO:0000313" key="7">
    <source>
        <dbReference type="Proteomes" id="UP000479710"/>
    </source>
</evidence>
<dbReference type="GO" id="GO:0009960">
    <property type="term" value="P:endosperm development"/>
    <property type="evidence" value="ECO:0007669"/>
    <property type="project" value="InterPro"/>
</dbReference>
<feature type="compositionally biased region" description="Pro residues" evidence="4">
    <location>
        <begin position="221"/>
        <end position="234"/>
    </location>
</feature>
<dbReference type="InterPro" id="IPR036638">
    <property type="entry name" value="HLH_DNA-bd_sf"/>
</dbReference>
<reference evidence="6 7" key="1">
    <citation type="submission" date="2019-11" db="EMBL/GenBank/DDBJ databases">
        <title>Whole genome sequence of Oryza granulata.</title>
        <authorList>
            <person name="Li W."/>
        </authorList>
    </citation>
    <scope>NUCLEOTIDE SEQUENCE [LARGE SCALE GENOMIC DNA]</scope>
    <source>
        <strain evidence="7">cv. Menghai</strain>
        <tissue evidence="6">Leaf</tissue>
    </source>
</reference>
<accession>A0A6G1FB25</accession>
<keyword evidence="7" id="KW-1185">Reference proteome</keyword>
<evidence type="ECO:0000256" key="2">
    <source>
        <dbReference type="ARBA" id="ARBA00023015"/>
    </source>
</evidence>
<protein>
    <recommendedName>
        <fullName evidence="5">BHLH domain-containing protein</fullName>
    </recommendedName>
</protein>
<keyword evidence="3" id="KW-0804">Transcription</keyword>
<dbReference type="InterPro" id="IPR011598">
    <property type="entry name" value="bHLH_dom"/>
</dbReference>
<dbReference type="GO" id="GO:0003700">
    <property type="term" value="F:DNA-binding transcription factor activity"/>
    <property type="evidence" value="ECO:0007669"/>
    <property type="project" value="InterPro"/>
</dbReference>
<dbReference type="Gene3D" id="4.10.280.10">
    <property type="entry name" value="Helix-loop-helix DNA-binding domain"/>
    <property type="match status" value="1"/>
</dbReference>
<proteinExistence type="inferred from homology"/>
<evidence type="ECO:0000256" key="1">
    <source>
        <dbReference type="ARBA" id="ARBA00005510"/>
    </source>
</evidence>
<dbReference type="SMART" id="SM00353">
    <property type="entry name" value="HLH"/>
    <property type="match status" value="1"/>
</dbReference>
<dbReference type="InterPro" id="IPR044278">
    <property type="entry name" value="BHLH95-like"/>
</dbReference>
<evidence type="ECO:0000259" key="5">
    <source>
        <dbReference type="PROSITE" id="PS50888"/>
    </source>
</evidence>
<dbReference type="PANTHER" id="PTHR46772">
    <property type="entry name" value="BHLH DOMAIN-CONTAINING PROTEIN"/>
    <property type="match status" value="1"/>
</dbReference>
<comment type="caution">
    <text evidence="6">The sequence shown here is derived from an EMBL/GenBank/DDBJ whole genome shotgun (WGS) entry which is preliminary data.</text>
</comment>
<dbReference type="AlphaFoldDB" id="A0A6G1FB25"/>
<comment type="similarity">
    <text evidence="1">Belongs to the bHLH protein family.</text>
</comment>
<feature type="region of interest" description="Disordered" evidence="4">
    <location>
        <begin position="200"/>
        <end position="237"/>
    </location>
</feature>
<keyword evidence="2" id="KW-0805">Transcription regulation</keyword>
<gene>
    <name evidence="6" type="ORF">E2562_022782</name>
</gene>
<dbReference type="SUPFAM" id="SSF47459">
    <property type="entry name" value="HLH, helix-loop-helix DNA-binding domain"/>
    <property type="match status" value="1"/>
</dbReference>
<feature type="domain" description="BHLH" evidence="5">
    <location>
        <begin position="76"/>
        <end position="126"/>
    </location>
</feature>
<evidence type="ECO:0000313" key="6">
    <source>
        <dbReference type="EMBL" id="KAF0934110.1"/>
    </source>
</evidence>
<dbReference type="PANTHER" id="PTHR46772:SF8">
    <property type="entry name" value="TRANSCRIPTION FACTOR BHLH95"/>
    <property type="match status" value="1"/>
</dbReference>
<feature type="compositionally biased region" description="Low complexity" evidence="4">
    <location>
        <begin position="60"/>
        <end position="69"/>
    </location>
</feature>
<dbReference type="EMBL" id="SPHZ02000001">
    <property type="protein sequence ID" value="KAF0934110.1"/>
    <property type="molecule type" value="Genomic_DNA"/>
</dbReference>
<organism evidence="6 7">
    <name type="scientific">Oryza meyeriana var. granulata</name>
    <dbReference type="NCBI Taxonomy" id="110450"/>
    <lineage>
        <taxon>Eukaryota</taxon>
        <taxon>Viridiplantae</taxon>
        <taxon>Streptophyta</taxon>
        <taxon>Embryophyta</taxon>
        <taxon>Tracheophyta</taxon>
        <taxon>Spermatophyta</taxon>
        <taxon>Magnoliopsida</taxon>
        <taxon>Liliopsida</taxon>
        <taxon>Poales</taxon>
        <taxon>Poaceae</taxon>
        <taxon>BOP clade</taxon>
        <taxon>Oryzoideae</taxon>
        <taxon>Oryzeae</taxon>
        <taxon>Oryzinae</taxon>
        <taxon>Oryza</taxon>
        <taxon>Oryza meyeriana</taxon>
    </lineage>
</organism>
<sequence>MNQDQRHGITFNGVPLSPLTPAAALEIDNAVVDAPNGKRKVRDGEEGRGSLQGNNVAVHGAGAESSGVRRGSGGGEQARVFAERERDRRRRMNDMFTDIRRLVPNLPEKSNKVEVVDGAIAYIKMLKAEEAKLEARKLELGRQLAAAAATTVGGASSSAAAAVTVAAYAPVGGASSSSAAAPVAMVAAPARSNTVVPPKQARGAVAPTPRPVSPQVASWPLPSPAAMPPPPPPAAAAAAAAPPASLKTWSWGANVVISVLGNIGNMTVRAPLRRPGVLPAVSAVLKKYSITVITSLSGTDPSKTQNLFMLYTSIDMPDMLPQFVNPKVFEAMYRAAAAEIAAWISTY</sequence>
<evidence type="ECO:0000256" key="4">
    <source>
        <dbReference type="SAM" id="MobiDB-lite"/>
    </source>
</evidence>
<dbReference type="CDD" id="cd00083">
    <property type="entry name" value="bHLH_SF"/>
    <property type="match status" value="1"/>
</dbReference>
<dbReference type="GO" id="GO:0046983">
    <property type="term" value="F:protein dimerization activity"/>
    <property type="evidence" value="ECO:0007669"/>
    <property type="project" value="InterPro"/>
</dbReference>
<feature type="region of interest" description="Disordered" evidence="4">
    <location>
        <begin position="35"/>
        <end position="79"/>
    </location>
</feature>
<dbReference type="PROSITE" id="PS50888">
    <property type="entry name" value="BHLH"/>
    <property type="match status" value="1"/>
</dbReference>